<comment type="similarity">
    <text evidence="1">Belongs to the phage antitermination Q type 1 family.</text>
</comment>
<dbReference type="GO" id="GO:0003677">
    <property type="term" value="F:DNA binding"/>
    <property type="evidence" value="ECO:0007669"/>
    <property type="project" value="UniProtKB-KW"/>
</dbReference>
<dbReference type="EMBL" id="CP000155">
    <property type="protein sequence ID" value="ABC27502.1"/>
    <property type="molecule type" value="Genomic_DNA"/>
</dbReference>
<evidence type="ECO:0000256" key="2">
    <source>
        <dbReference type="ARBA" id="ARBA00023015"/>
    </source>
</evidence>
<organism evidence="5 6">
    <name type="scientific">Hahella chejuensis (strain KCTC 2396)</name>
    <dbReference type="NCBI Taxonomy" id="349521"/>
    <lineage>
        <taxon>Bacteria</taxon>
        <taxon>Pseudomonadati</taxon>
        <taxon>Pseudomonadota</taxon>
        <taxon>Gammaproteobacteria</taxon>
        <taxon>Oceanospirillales</taxon>
        <taxon>Hahellaceae</taxon>
        <taxon>Hahella</taxon>
    </lineage>
</organism>
<keyword evidence="3" id="KW-0238">DNA-binding</keyword>
<sequence>MNRTMNETPWLLEQWAQWSKMDASLGYSSSTPFSRLNGSATRSPVITDQEAAAVDLAVSKLRTRDEEMGEVVRLYYMAGENLSYVVRRMPKLDRRKADLLVKSGVAWIDATLYSHTLQ</sequence>
<dbReference type="InterPro" id="IPR010534">
    <property type="entry name" value="Phage_933W_GpQ"/>
</dbReference>
<keyword evidence="4" id="KW-0804">Transcription</keyword>
<dbReference type="RefSeq" id="WP_011394579.1">
    <property type="nucleotide sequence ID" value="NC_007645.1"/>
</dbReference>
<gene>
    <name evidence="5" type="ordered locus">HCH_00599</name>
</gene>
<evidence type="ECO:0000256" key="4">
    <source>
        <dbReference type="ARBA" id="ARBA00023163"/>
    </source>
</evidence>
<proteinExistence type="inferred from homology"/>
<reference evidence="5 6" key="1">
    <citation type="journal article" date="2005" name="Nucleic Acids Res.">
        <title>Genomic blueprint of Hahella chejuensis, a marine microbe producing an algicidal agent.</title>
        <authorList>
            <person name="Jeong H."/>
            <person name="Yim J.H."/>
            <person name="Lee C."/>
            <person name="Choi S.-H."/>
            <person name="Park Y.K."/>
            <person name="Yoon S.H."/>
            <person name="Hur C.-G."/>
            <person name="Kang H.-Y."/>
            <person name="Kim D."/>
            <person name="Lee H.H."/>
            <person name="Park K.H."/>
            <person name="Park S.-H."/>
            <person name="Park H.-S."/>
            <person name="Lee H.K."/>
            <person name="Oh T.K."/>
            <person name="Kim J.F."/>
        </authorList>
    </citation>
    <scope>NUCLEOTIDE SEQUENCE [LARGE SCALE GENOMIC DNA]</scope>
    <source>
        <strain evidence="5 6">KCTC 2396</strain>
    </source>
</reference>
<dbReference type="GO" id="GO:0060567">
    <property type="term" value="P:negative regulation of termination of DNA-templated transcription"/>
    <property type="evidence" value="ECO:0007669"/>
    <property type="project" value="InterPro"/>
</dbReference>
<dbReference type="AlphaFoldDB" id="Q2SPC2"/>
<dbReference type="STRING" id="349521.HCH_00599"/>
<evidence type="ECO:0000313" key="6">
    <source>
        <dbReference type="Proteomes" id="UP000000238"/>
    </source>
</evidence>
<dbReference type="eggNOG" id="ENOG5033I1N">
    <property type="taxonomic scope" value="Bacteria"/>
</dbReference>
<dbReference type="Proteomes" id="UP000000238">
    <property type="component" value="Chromosome"/>
</dbReference>
<keyword evidence="2" id="KW-0805">Transcription regulation</keyword>
<evidence type="ECO:0008006" key="7">
    <source>
        <dbReference type="Google" id="ProtNLM"/>
    </source>
</evidence>
<dbReference type="HOGENOM" id="CLU_160001_0_0_6"/>
<dbReference type="OrthoDB" id="5875393at2"/>
<keyword evidence="6" id="KW-1185">Reference proteome</keyword>
<dbReference type="Pfam" id="PF06530">
    <property type="entry name" value="Phage_antitermQ"/>
    <property type="match status" value="1"/>
</dbReference>
<dbReference type="KEGG" id="hch:HCH_00599"/>
<protein>
    <recommendedName>
        <fullName evidence="7">Antitermination protein Q</fullName>
    </recommendedName>
</protein>
<evidence type="ECO:0000256" key="1">
    <source>
        <dbReference type="ARBA" id="ARBA00010234"/>
    </source>
</evidence>
<evidence type="ECO:0000313" key="5">
    <source>
        <dbReference type="EMBL" id="ABC27502.1"/>
    </source>
</evidence>
<evidence type="ECO:0000256" key="3">
    <source>
        <dbReference type="ARBA" id="ARBA00023125"/>
    </source>
</evidence>
<name>Q2SPC2_HAHCH</name>
<accession>Q2SPC2</accession>